<keyword evidence="15" id="KW-1185">Reference proteome</keyword>
<keyword evidence="5 11" id="KW-0547">Nucleotide-binding</keyword>
<dbReference type="PANTHER" id="PTHR30042:SF2">
    <property type="entry name" value="POTASSIUM-TRANSPORTING ATPASE KDPC SUBUNIT"/>
    <property type="match status" value="1"/>
</dbReference>
<evidence type="ECO:0000256" key="9">
    <source>
        <dbReference type="ARBA" id="ARBA00023065"/>
    </source>
</evidence>
<dbReference type="PIRSF" id="PIRSF001296">
    <property type="entry name" value="K_ATPase_KdpC"/>
    <property type="match status" value="1"/>
</dbReference>
<keyword evidence="7 11" id="KW-0630">Potassium</keyword>
<name>A0A5J5I221_9SPHN</name>
<dbReference type="EMBL" id="VYQB01000007">
    <property type="protein sequence ID" value="KAA9016722.1"/>
    <property type="molecule type" value="Genomic_DNA"/>
</dbReference>
<dbReference type="GO" id="GO:0005886">
    <property type="term" value="C:plasma membrane"/>
    <property type="evidence" value="ECO:0007669"/>
    <property type="project" value="UniProtKB-SubCell"/>
</dbReference>
<evidence type="ECO:0000313" key="14">
    <source>
        <dbReference type="Proteomes" id="UP000325933"/>
    </source>
</evidence>
<evidence type="ECO:0000256" key="2">
    <source>
        <dbReference type="ARBA" id="ARBA00022475"/>
    </source>
</evidence>
<evidence type="ECO:0000256" key="3">
    <source>
        <dbReference type="ARBA" id="ARBA00022538"/>
    </source>
</evidence>
<dbReference type="GO" id="GO:0005524">
    <property type="term" value="F:ATP binding"/>
    <property type="evidence" value="ECO:0007669"/>
    <property type="project" value="UniProtKB-UniRule"/>
</dbReference>
<comment type="function">
    <text evidence="11">Part of the high-affinity ATP-driven potassium transport (or Kdp) system, which catalyzes the hydrolysis of ATP coupled with the electrogenic transport of potassium into the cytoplasm. This subunit acts as a catalytic chaperone that increases the ATP-binding affinity of the ATP-hydrolyzing subunit KdpB by the formation of a transient KdpB/KdpC/ATP ternary complex.</text>
</comment>
<comment type="similarity">
    <text evidence="11">Belongs to the KdpC family.</text>
</comment>
<evidence type="ECO:0000256" key="10">
    <source>
        <dbReference type="ARBA" id="ARBA00023136"/>
    </source>
</evidence>
<evidence type="ECO:0000256" key="6">
    <source>
        <dbReference type="ARBA" id="ARBA00022840"/>
    </source>
</evidence>
<keyword evidence="4 11" id="KW-0812">Transmembrane</keyword>
<dbReference type="Proteomes" id="UP000326364">
    <property type="component" value="Unassembled WGS sequence"/>
</dbReference>
<evidence type="ECO:0000256" key="11">
    <source>
        <dbReference type="HAMAP-Rule" id="MF_00276"/>
    </source>
</evidence>
<comment type="subunit">
    <text evidence="11">The system is composed of three essential subunits: KdpA, KdpB and KdpC.</text>
</comment>
<dbReference type="PANTHER" id="PTHR30042">
    <property type="entry name" value="POTASSIUM-TRANSPORTING ATPASE C CHAIN"/>
    <property type="match status" value="1"/>
</dbReference>
<dbReference type="NCBIfam" id="TIGR00681">
    <property type="entry name" value="kdpC"/>
    <property type="match status" value="1"/>
</dbReference>
<dbReference type="RefSeq" id="WP_150425678.1">
    <property type="nucleotide sequence ID" value="NZ_VYQA01000007.1"/>
</dbReference>
<evidence type="ECO:0000256" key="4">
    <source>
        <dbReference type="ARBA" id="ARBA00022692"/>
    </source>
</evidence>
<keyword evidence="6 11" id="KW-0067">ATP-binding</keyword>
<evidence type="ECO:0000256" key="5">
    <source>
        <dbReference type="ARBA" id="ARBA00022741"/>
    </source>
</evidence>
<dbReference type="Proteomes" id="UP000325933">
    <property type="component" value="Unassembled WGS sequence"/>
</dbReference>
<protein>
    <recommendedName>
        <fullName evidence="11">Potassium-transporting ATPase KdpC subunit</fullName>
    </recommendedName>
    <alternativeName>
        <fullName evidence="11">ATP phosphohydrolase [potassium-transporting] C chain</fullName>
    </alternativeName>
    <alternativeName>
        <fullName evidence="11">Potassium-binding and translocating subunit C</fullName>
    </alternativeName>
    <alternativeName>
        <fullName evidence="11">Potassium-translocating ATPase C chain</fullName>
    </alternativeName>
</protein>
<evidence type="ECO:0000256" key="7">
    <source>
        <dbReference type="ARBA" id="ARBA00022958"/>
    </source>
</evidence>
<keyword evidence="8 11" id="KW-1133">Transmembrane helix</keyword>
<evidence type="ECO:0000256" key="1">
    <source>
        <dbReference type="ARBA" id="ARBA00022448"/>
    </source>
</evidence>
<evidence type="ECO:0000256" key="8">
    <source>
        <dbReference type="ARBA" id="ARBA00022989"/>
    </source>
</evidence>
<gene>
    <name evidence="11 13" type="primary">kdpC</name>
    <name evidence="13" type="ORF">F4U95_10720</name>
    <name evidence="12" type="ORF">F4U96_10775</name>
</gene>
<sequence length="196" mass="20973">MGKDILSSLRPAIVMALLFGALLGLGYPLAMTGIGQMLFPAQANGSLLRQDGRVIGSSLIGQNFSEPRYFHPRPSAAGKGYDALASSGSNLGPTSQALTDRVRADVATLHRNTSDLFVPSDLATTSASGLDPHISPEAAFYQLDRVARARRMPPARLRGLITQSIERPLLGFLGEPRVNVLELNRRLDGIGANERP</sequence>
<evidence type="ECO:0000313" key="12">
    <source>
        <dbReference type="EMBL" id="KAA9016722.1"/>
    </source>
</evidence>
<evidence type="ECO:0000313" key="13">
    <source>
        <dbReference type="EMBL" id="KAA9029701.1"/>
    </source>
</evidence>
<dbReference type="NCBIfam" id="NF001454">
    <property type="entry name" value="PRK00315.1"/>
    <property type="match status" value="1"/>
</dbReference>
<organism evidence="13 14">
    <name type="scientific">Sphingobium limneticum</name>
    <dbReference type="NCBI Taxonomy" id="1007511"/>
    <lineage>
        <taxon>Bacteria</taxon>
        <taxon>Pseudomonadati</taxon>
        <taxon>Pseudomonadota</taxon>
        <taxon>Alphaproteobacteria</taxon>
        <taxon>Sphingomonadales</taxon>
        <taxon>Sphingomonadaceae</taxon>
        <taxon>Sphingobium</taxon>
    </lineage>
</organism>
<keyword evidence="3 11" id="KW-0633">Potassium transport</keyword>
<comment type="subcellular location">
    <subcellularLocation>
        <location evidence="11">Cell membrane</location>
        <topology evidence="11">Single-pass membrane protein</topology>
    </subcellularLocation>
</comment>
<dbReference type="EMBL" id="VYQA01000007">
    <property type="protein sequence ID" value="KAA9029701.1"/>
    <property type="molecule type" value="Genomic_DNA"/>
</dbReference>
<feature type="transmembrane region" description="Helical" evidence="11">
    <location>
        <begin position="12"/>
        <end position="30"/>
    </location>
</feature>
<comment type="caution">
    <text evidence="13">The sequence shown here is derived from an EMBL/GenBank/DDBJ whole genome shotgun (WGS) entry which is preliminary data.</text>
</comment>
<dbReference type="Pfam" id="PF02669">
    <property type="entry name" value="KdpC"/>
    <property type="match status" value="1"/>
</dbReference>
<dbReference type="HAMAP" id="MF_00276">
    <property type="entry name" value="KdpC"/>
    <property type="match status" value="1"/>
</dbReference>
<proteinExistence type="inferred from homology"/>
<keyword evidence="9 11" id="KW-0406">Ion transport</keyword>
<dbReference type="AlphaFoldDB" id="A0A5J5I221"/>
<accession>A0A5J5I221</accession>
<reference evidence="14 15" key="1">
    <citation type="submission" date="2019-09" db="EMBL/GenBank/DDBJ databases">
        <authorList>
            <person name="Feng G."/>
        </authorList>
    </citation>
    <scope>NUCLEOTIDE SEQUENCE [LARGE SCALE GENOMIC DNA]</scope>
    <source>
        <strain evidence="13 14">KACC 19283</strain>
        <strain evidence="12 15">KACC 19284</strain>
    </source>
</reference>
<keyword evidence="10 11" id="KW-0472">Membrane</keyword>
<keyword evidence="1 11" id="KW-0813">Transport</keyword>
<dbReference type="InterPro" id="IPR003820">
    <property type="entry name" value="KdpC"/>
</dbReference>
<dbReference type="GO" id="GO:0008556">
    <property type="term" value="F:P-type potassium transmembrane transporter activity"/>
    <property type="evidence" value="ECO:0007669"/>
    <property type="project" value="InterPro"/>
</dbReference>
<keyword evidence="2 11" id="KW-1003">Cell membrane</keyword>
<evidence type="ECO:0000313" key="15">
    <source>
        <dbReference type="Proteomes" id="UP000326364"/>
    </source>
</evidence>